<evidence type="ECO:0000259" key="1">
    <source>
        <dbReference type="Pfam" id="PF18096"/>
    </source>
</evidence>
<feature type="domain" description="THUMP-like" evidence="1">
    <location>
        <begin position="322"/>
        <end position="391"/>
    </location>
</feature>
<gene>
    <name evidence="3" type="ORF">SAMN05660703_1777</name>
</gene>
<protein>
    <submittedName>
        <fullName evidence="3">Uncharacterized protein</fullName>
    </submittedName>
</protein>
<dbReference type="InterPro" id="IPR041497">
    <property type="entry name" value="Thump-like"/>
</dbReference>
<dbReference type="EMBL" id="FWXO01000002">
    <property type="protein sequence ID" value="SMC55187.1"/>
    <property type="molecule type" value="Genomic_DNA"/>
</dbReference>
<accession>A0A1W2A3B9</accession>
<sequence>MNKNILNTGVQEFILENINTDTMSVLLKKSLFTGVNQKELVEQLEAKKKCQQKLPTWFKTPNIYYPNKLNIEQTSSETTAQYKANLINGNSLIDITGGFGVDDYFFSQKFTEIYHCELNENLSKIAAYNYNILGVNNIICKAENGLNFSAKTTQNFDWIYIDPSRRNDSKEKVFLLSDCLPNVPENLDLLFNKSSNILIKTSPLLDFTIGINELKFVKEIHVIAIQNDVKELLWILEKGYINSINIKTINISKSSNEVFSFALNDEKEMVSDLSEPLVYLYEPNSAVLKSGAFKTVGNQYQLKKLHEHSHLYTSNELIHFPGRSFKIEQVVPYQKKEIQKLGCSKANITTRNFPETVANLRKKHKIKDGGDVYMFFTKNMNEKYIVLVCTKI</sequence>
<reference evidence="3 4" key="1">
    <citation type="submission" date="2017-04" db="EMBL/GenBank/DDBJ databases">
        <authorList>
            <person name="Afonso C.L."/>
            <person name="Miller P.J."/>
            <person name="Scott M.A."/>
            <person name="Spackman E."/>
            <person name="Goraichik I."/>
            <person name="Dimitrov K.M."/>
            <person name="Suarez D.L."/>
            <person name="Swayne D.E."/>
        </authorList>
    </citation>
    <scope>NUCLEOTIDE SEQUENCE [LARGE SCALE GENOMIC DNA]</scope>
    <source>
        <strain evidence="3 4">DSM 21164</strain>
    </source>
</reference>
<organism evidence="3 4">
    <name type="scientific">Cellulophaga tyrosinoxydans</name>
    <dbReference type="NCBI Taxonomy" id="504486"/>
    <lineage>
        <taxon>Bacteria</taxon>
        <taxon>Pseudomonadati</taxon>
        <taxon>Bacteroidota</taxon>
        <taxon>Flavobacteriia</taxon>
        <taxon>Flavobacteriales</taxon>
        <taxon>Flavobacteriaceae</taxon>
        <taxon>Cellulophaga</taxon>
    </lineage>
</organism>
<dbReference type="AlphaFoldDB" id="A0A1W2A3B9"/>
<dbReference type="RefSeq" id="WP_084061120.1">
    <property type="nucleotide sequence ID" value="NZ_FWXO01000002.1"/>
</dbReference>
<dbReference type="Pfam" id="PF18096">
    <property type="entry name" value="Thump_like"/>
    <property type="match status" value="1"/>
</dbReference>
<dbReference type="SUPFAM" id="SSF53335">
    <property type="entry name" value="S-adenosyl-L-methionine-dependent methyltransferases"/>
    <property type="match status" value="1"/>
</dbReference>
<feature type="domain" description="PG-1098 ferredoxin-like" evidence="2">
    <location>
        <begin position="279"/>
        <end position="321"/>
    </location>
</feature>
<dbReference type="Pfam" id="PF22013">
    <property type="entry name" value="PG_1098_Fer"/>
    <property type="match status" value="1"/>
</dbReference>
<evidence type="ECO:0000259" key="2">
    <source>
        <dbReference type="Pfam" id="PF22013"/>
    </source>
</evidence>
<evidence type="ECO:0000313" key="3">
    <source>
        <dbReference type="EMBL" id="SMC55187.1"/>
    </source>
</evidence>
<dbReference type="OrthoDB" id="1000417at2"/>
<name>A0A1W2A3B9_9FLAO</name>
<dbReference type="Proteomes" id="UP000192360">
    <property type="component" value="Unassembled WGS sequence"/>
</dbReference>
<dbReference type="InterPro" id="IPR029063">
    <property type="entry name" value="SAM-dependent_MTases_sf"/>
</dbReference>
<dbReference type="Gene3D" id="3.40.50.150">
    <property type="entry name" value="Vaccinia Virus protein VP39"/>
    <property type="match status" value="1"/>
</dbReference>
<dbReference type="STRING" id="504486.SAMN05660703_1777"/>
<evidence type="ECO:0000313" key="4">
    <source>
        <dbReference type="Proteomes" id="UP000192360"/>
    </source>
</evidence>
<keyword evidence="4" id="KW-1185">Reference proteome</keyword>
<proteinExistence type="predicted"/>
<dbReference type="Gene3D" id="1.10.10.1110">
    <property type="entry name" value="Methyltransferase PG1098, N-terminal domain"/>
    <property type="match status" value="1"/>
</dbReference>
<dbReference type="InterPro" id="IPR054168">
    <property type="entry name" value="PG_1098_Fer"/>
</dbReference>